<organism evidence="3 4">
    <name type="scientific">Microbacterium bandirmense</name>
    <dbReference type="NCBI Taxonomy" id="3122050"/>
    <lineage>
        <taxon>Bacteria</taxon>
        <taxon>Bacillati</taxon>
        <taxon>Actinomycetota</taxon>
        <taxon>Actinomycetes</taxon>
        <taxon>Micrococcales</taxon>
        <taxon>Microbacteriaceae</taxon>
        <taxon>Microbacterium</taxon>
    </lineage>
</organism>
<evidence type="ECO:0000313" key="4">
    <source>
        <dbReference type="Proteomes" id="UP001371224"/>
    </source>
</evidence>
<reference evidence="3 4" key="1">
    <citation type="submission" date="2024-02" db="EMBL/GenBank/DDBJ databases">
        <authorList>
            <person name="Saticioglu I.B."/>
        </authorList>
    </citation>
    <scope>NUCLEOTIDE SEQUENCE [LARGE SCALE GENOMIC DNA]</scope>
    <source>
        <strain evidence="3 4">Mu-80</strain>
    </source>
</reference>
<keyword evidence="1" id="KW-0812">Transmembrane</keyword>
<dbReference type="InterPro" id="IPR036779">
    <property type="entry name" value="LysM_dom_sf"/>
</dbReference>
<dbReference type="CDD" id="cd00118">
    <property type="entry name" value="LysM"/>
    <property type="match status" value="1"/>
</dbReference>
<sequence length="120" mass="12138">MSTIGIQATTSRPVPMATRLRITARGRRVLAVAAALPVAVGIAFSVLAGGSALASGSHSEPVSFESVTVLPGDSLWSIAAEAAPGADPRVVIEDIKRLNNLSSGAIQVGAEISIPTAYTS</sequence>
<evidence type="ECO:0000256" key="1">
    <source>
        <dbReference type="SAM" id="Phobius"/>
    </source>
</evidence>
<feature type="domain" description="LysM" evidence="2">
    <location>
        <begin position="65"/>
        <end position="114"/>
    </location>
</feature>
<dbReference type="RefSeq" id="WP_337331968.1">
    <property type="nucleotide sequence ID" value="NZ_JBBDGM010000006.1"/>
</dbReference>
<gene>
    <name evidence="3" type="ORF">WDU99_08220</name>
</gene>
<dbReference type="Proteomes" id="UP001371224">
    <property type="component" value="Unassembled WGS sequence"/>
</dbReference>
<keyword evidence="1" id="KW-1133">Transmembrane helix</keyword>
<dbReference type="Pfam" id="PF01476">
    <property type="entry name" value="LysM"/>
    <property type="match status" value="1"/>
</dbReference>
<feature type="transmembrane region" description="Helical" evidence="1">
    <location>
        <begin position="29"/>
        <end position="54"/>
    </location>
</feature>
<dbReference type="InterPro" id="IPR018392">
    <property type="entry name" value="LysM"/>
</dbReference>
<evidence type="ECO:0000259" key="2">
    <source>
        <dbReference type="PROSITE" id="PS51782"/>
    </source>
</evidence>
<proteinExistence type="predicted"/>
<dbReference type="PROSITE" id="PS51782">
    <property type="entry name" value="LYSM"/>
    <property type="match status" value="1"/>
</dbReference>
<dbReference type="SUPFAM" id="SSF54106">
    <property type="entry name" value="LysM domain"/>
    <property type="match status" value="1"/>
</dbReference>
<protein>
    <submittedName>
        <fullName evidence="3">LysM peptidoglycan-binding domain-containing protein</fullName>
    </submittedName>
</protein>
<dbReference type="Gene3D" id="3.10.350.10">
    <property type="entry name" value="LysM domain"/>
    <property type="match status" value="1"/>
</dbReference>
<dbReference type="EMBL" id="JBBDGM010000006">
    <property type="protein sequence ID" value="MEJ1088299.1"/>
    <property type="molecule type" value="Genomic_DNA"/>
</dbReference>
<dbReference type="SMART" id="SM00257">
    <property type="entry name" value="LysM"/>
    <property type="match status" value="1"/>
</dbReference>
<accession>A0ABU8LAF6</accession>
<keyword evidence="4" id="KW-1185">Reference proteome</keyword>
<keyword evidence="1" id="KW-0472">Membrane</keyword>
<name>A0ABU8LAF6_9MICO</name>
<comment type="caution">
    <text evidence="3">The sequence shown here is derived from an EMBL/GenBank/DDBJ whole genome shotgun (WGS) entry which is preliminary data.</text>
</comment>
<evidence type="ECO:0000313" key="3">
    <source>
        <dbReference type="EMBL" id="MEJ1088299.1"/>
    </source>
</evidence>